<dbReference type="Proteomes" id="UP000093695">
    <property type="component" value="Chromosome"/>
</dbReference>
<evidence type="ECO:0000313" key="3">
    <source>
        <dbReference type="Proteomes" id="UP000093695"/>
    </source>
</evidence>
<proteinExistence type="predicted"/>
<dbReference type="eggNOG" id="ENOG50335NA">
    <property type="taxonomic scope" value="Bacteria"/>
</dbReference>
<gene>
    <name evidence="2" type="ORF">SD37_23000</name>
</gene>
<reference evidence="2 3" key="1">
    <citation type="journal article" date="2015" name="Genome Announc.">
        <title>Draft Genome Sequence of Norvancomycin-Producing Strain Amycolatopsis orientalis CPCC200066.</title>
        <authorList>
            <person name="Lei X."/>
            <person name="Yuan F."/>
            <person name="Shi Y."/>
            <person name="Li X."/>
            <person name="Wang L."/>
            <person name="Hong B."/>
        </authorList>
    </citation>
    <scope>NUCLEOTIDE SEQUENCE [LARGE SCALE GENOMIC DNA]</scope>
    <source>
        <strain evidence="2 3">B-37</strain>
    </source>
</reference>
<dbReference type="EMBL" id="CP016174">
    <property type="protein sequence ID" value="ANN18226.1"/>
    <property type="molecule type" value="Genomic_DNA"/>
</dbReference>
<dbReference type="InterPro" id="IPR032710">
    <property type="entry name" value="NTF2-like_dom_sf"/>
</dbReference>
<name>A0A193C131_AMYOR</name>
<dbReference type="KEGG" id="aori:SD37_23000"/>
<dbReference type="Pfam" id="PF14534">
    <property type="entry name" value="DUF4440"/>
    <property type="match status" value="1"/>
</dbReference>
<evidence type="ECO:0000313" key="2">
    <source>
        <dbReference type="EMBL" id="ANN18226.1"/>
    </source>
</evidence>
<dbReference type="Gene3D" id="3.10.450.50">
    <property type="match status" value="1"/>
</dbReference>
<evidence type="ECO:0000259" key="1">
    <source>
        <dbReference type="Pfam" id="PF14534"/>
    </source>
</evidence>
<feature type="domain" description="DUF4440" evidence="1">
    <location>
        <begin position="10"/>
        <end position="117"/>
    </location>
</feature>
<dbReference type="InterPro" id="IPR027843">
    <property type="entry name" value="DUF4440"/>
</dbReference>
<dbReference type="RefSeq" id="WP_044854947.1">
    <property type="nucleotide sequence ID" value="NZ_CP016174.1"/>
</dbReference>
<protein>
    <submittedName>
        <fullName evidence="2">DUF4440 domain-containing protein</fullName>
    </submittedName>
</protein>
<keyword evidence="3" id="KW-1185">Reference proteome</keyword>
<dbReference type="SUPFAM" id="SSF54427">
    <property type="entry name" value="NTF2-like"/>
    <property type="match status" value="1"/>
</dbReference>
<organism evidence="2 3">
    <name type="scientific">Amycolatopsis orientalis</name>
    <name type="common">Nocardia orientalis</name>
    <dbReference type="NCBI Taxonomy" id="31958"/>
    <lineage>
        <taxon>Bacteria</taxon>
        <taxon>Bacillati</taxon>
        <taxon>Actinomycetota</taxon>
        <taxon>Actinomycetes</taxon>
        <taxon>Pseudonocardiales</taxon>
        <taxon>Pseudonocardiaceae</taxon>
        <taxon>Amycolatopsis</taxon>
    </lineage>
</organism>
<dbReference type="AlphaFoldDB" id="A0A193C131"/>
<accession>A0A193C131</accession>
<sequence>MTDDVAGQVIKAEQDRIRCLLDVDRGTYDRLHAAEYRLCNPTGTVWTKAEYLDLLTTGRVAYRELGLTGDVDAIVGTDVVVLRYRCVIEVTVDGADIPRHEAWHTDVYTKADGTWRCVWSQATGLTVSHDQPRSPGRRDG</sequence>